<dbReference type="AlphaFoldDB" id="A0A1I1TW57"/>
<dbReference type="InterPro" id="IPR007487">
    <property type="entry name" value="ABC_transpt-TYRBP-like"/>
</dbReference>
<proteinExistence type="predicted"/>
<dbReference type="InterPro" id="IPR028082">
    <property type="entry name" value="Peripla_BP_I"/>
</dbReference>
<dbReference type="PANTHER" id="PTHR35271:SF1">
    <property type="entry name" value="ABC TRANSPORTER, SUBSTRATE-BINDING LIPOPROTEIN"/>
    <property type="match status" value="1"/>
</dbReference>
<dbReference type="RefSeq" id="WP_091991295.1">
    <property type="nucleotide sequence ID" value="NZ_FOLO01000076.1"/>
</dbReference>
<protein>
    <submittedName>
        <fullName evidence="2">Putative ABC transport system substrate-binding protein</fullName>
    </submittedName>
</protein>
<keyword evidence="1" id="KW-0732">Signal</keyword>
<dbReference type="Gene3D" id="3.40.50.2300">
    <property type="match status" value="2"/>
</dbReference>
<evidence type="ECO:0000313" key="3">
    <source>
        <dbReference type="Proteomes" id="UP000198862"/>
    </source>
</evidence>
<feature type="chain" id="PRO_5011441089" evidence="1">
    <location>
        <begin position="25"/>
        <end position="319"/>
    </location>
</feature>
<name>A0A1I1TW57_9GAMM</name>
<organism evidence="2 3">
    <name type="scientific">Pseudoalteromonas denitrificans DSM 6059</name>
    <dbReference type="NCBI Taxonomy" id="1123010"/>
    <lineage>
        <taxon>Bacteria</taxon>
        <taxon>Pseudomonadati</taxon>
        <taxon>Pseudomonadota</taxon>
        <taxon>Gammaproteobacteria</taxon>
        <taxon>Alteromonadales</taxon>
        <taxon>Pseudoalteromonadaceae</taxon>
        <taxon>Pseudoalteromonas</taxon>
    </lineage>
</organism>
<dbReference type="Proteomes" id="UP000198862">
    <property type="component" value="Unassembled WGS sequence"/>
</dbReference>
<gene>
    <name evidence="2" type="ORF">SAMN02745724_05025</name>
</gene>
<sequence length="319" mass="35084">MNVKMKGIYFLILSLLTFSMSVMASEYKIGLSAWSGYPQSIKGFKDALAKGGFIEGKNTLFILKNANANRQKQIEIAQKFEDENLDLIYSLTTPSTVIIKDIVKPTTPIVFSIVTYPADSGLIESFDYSGNNLVGTSNYVPLKYYVDLFIKLLPEAKKVAIFHRKGEPNSNIQAVNLSRLFRRNKIDVLDQQPENLAEVRQMAQALEGKVDAIITTTDTLMQNGGEQALVLISKAHGIPILSSNKQGIINGSTFGPVADFYTLGKMSGEMAIKILNGDSTPKKLKSKLQNPPTILVNKSSIDLLKIKIPASLTSIVYVD</sequence>
<accession>A0A1I1TW57</accession>
<evidence type="ECO:0000256" key="1">
    <source>
        <dbReference type="SAM" id="SignalP"/>
    </source>
</evidence>
<feature type="signal peptide" evidence="1">
    <location>
        <begin position="1"/>
        <end position="24"/>
    </location>
</feature>
<reference evidence="2 3" key="1">
    <citation type="submission" date="2016-10" db="EMBL/GenBank/DDBJ databases">
        <authorList>
            <person name="de Groot N.N."/>
        </authorList>
    </citation>
    <scope>NUCLEOTIDE SEQUENCE [LARGE SCALE GENOMIC DNA]</scope>
    <source>
        <strain evidence="2 3">DSM 6059</strain>
    </source>
</reference>
<dbReference type="Pfam" id="PF04392">
    <property type="entry name" value="ABC_sub_bind"/>
    <property type="match status" value="1"/>
</dbReference>
<keyword evidence="3" id="KW-1185">Reference proteome</keyword>
<dbReference type="STRING" id="1123010.SAMN02745724_05025"/>
<evidence type="ECO:0000313" key="2">
    <source>
        <dbReference type="EMBL" id="SFD62861.1"/>
    </source>
</evidence>
<dbReference type="CDD" id="cd06325">
    <property type="entry name" value="PBP1_ABC_unchar_transporter"/>
    <property type="match status" value="1"/>
</dbReference>
<dbReference type="OrthoDB" id="5868555at2"/>
<dbReference type="PANTHER" id="PTHR35271">
    <property type="entry name" value="ABC TRANSPORTER, SUBSTRATE-BINDING LIPOPROTEIN-RELATED"/>
    <property type="match status" value="1"/>
</dbReference>
<dbReference type="SUPFAM" id="SSF53822">
    <property type="entry name" value="Periplasmic binding protein-like I"/>
    <property type="match status" value="1"/>
</dbReference>
<dbReference type="EMBL" id="FOLO01000076">
    <property type="protein sequence ID" value="SFD62861.1"/>
    <property type="molecule type" value="Genomic_DNA"/>
</dbReference>